<sequence>MYHLVTAQDFNGVVELDYLVSDGEAEVEVLSMLMLFL</sequence>
<evidence type="ECO:0000313" key="1">
    <source>
        <dbReference type="EMBL" id="GAM62071.1"/>
    </source>
</evidence>
<accession>A0A0B8P728</accession>
<reference evidence="1 2" key="2">
    <citation type="submission" date="2015-01" db="EMBL/GenBank/DDBJ databases">
        <authorList>
            <consortium name="NBRP consortium"/>
            <person name="Sawabe T."/>
            <person name="Meirelles P."/>
            <person name="Feng G."/>
            <person name="Sayaka M."/>
            <person name="Hattori M."/>
            <person name="Ohkuma M."/>
        </authorList>
    </citation>
    <scope>NUCLEOTIDE SEQUENCE [LARGE SCALE GENOMIC DNA]</scope>
    <source>
        <strain evidence="1 2">JCM19232</strain>
    </source>
</reference>
<dbReference type="EMBL" id="BBSA01000005">
    <property type="protein sequence ID" value="GAM62071.1"/>
    <property type="molecule type" value="Genomic_DNA"/>
</dbReference>
<dbReference type="AlphaFoldDB" id="A0A0B8P728"/>
<protein>
    <submittedName>
        <fullName evidence="1">Uncharacterized protein</fullName>
    </submittedName>
</protein>
<name>A0A0B8P728_9VIBR</name>
<evidence type="ECO:0000313" key="2">
    <source>
        <dbReference type="Proteomes" id="UP000031670"/>
    </source>
</evidence>
<comment type="caution">
    <text evidence="1">The sequence shown here is derived from an EMBL/GenBank/DDBJ whole genome shotgun (WGS) entry which is preliminary data.</text>
</comment>
<proteinExistence type="predicted"/>
<dbReference type="Proteomes" id="UP000031670">
    <property type="component" value="Unassembled WGS sequence"/>
</dbReference>
<reference evidence="1 2" key="1">
    <citation type="submission" date="2015-01" db="EMBL/GenBank/DDBJ databases">
        <title>Vibrio sp. C5 JCM 19232 whole genome shotgun sequence.</title>
        <authorList>
            <person name="Sawabe T."/>
            <person name="Meirelles P."/>
            <person name="Feng G."/>
            <person name="Sayaka M."/>
            <person name="Hattori M."/>
            <person name="Ohkuma M."/>
        </authorList>
    </citation>
    <scope>NUCLEOTIDE SEQUENCE [LARGE SCALE GENOMIC DNA]</scope>
    <source>
        <strain evidence="1 2">JCM19232</strain>
    </source>
</reference>
<gene>
    <name evidence="1" type="ORF">JCM19232_5035</name>
</gene>
<organism evidence="1 2">
    <name type="scientific">Vibrio ishigakensis</name>
    <dbReference type="NCBI Taxonomy" id="1481914"/>
    <lineage>
        <taxon>Bacteria</taxon>
        <taxon>Pseudomonadati</taxon>
        <taxon>Pseudomonadota</taxon>
        <taxon>Gammaproteobacteria</taxon>
        <taxon>Vibrionales</taxon>
        <taxon>Vibrionaceae</taxon>
        <taxon>Vibrio</taxon>
    </lineage>
</organism>